<gene>
    <name evidence="1" type="ORF">Q3M24_10010</name>
</gene>
<dbReference type="AlphaFoldDB" id="A0AAU8LZN1"/>
<reference evidence="1" key="2">
    <citation type="submission" date="2024-06" db="EMBL/GenBank/DDBJ databases">
        <authorList>
            <person name="Plum-Jensen L.E."/>
            <person name="Schramm A."/>
            <person name="Marshall I.P.G."/>
        </authorList>
    </citation>
    <scope>NUCLEOTIDE SEQUENCE</scope>
    <source>
        <strain evidence="1">Rat1</strain>
    </source>
</reference>
<dbReference type="KEGG" id="eaj:Q3M24_10010"/>
<proteinExistence type="predicted"/>
<sequence length="80" mass="9151">MGLEYKITFEVPDDYDPSSVIKKLPSPISSNMTEIYNYSVEEDGFYFLDNLVDQIVAAYAMKLLIDESLAYSESIKIQKL</sequence>
<reference evidence="1" key="1">
    <citation type="journal article" date="2024" name="Syst. Appl. Microbiol.">
        <title>First single-strain enrichments of Electrothrix cable bacteria, description of E. aestuarii sp. nov. and E. rattekaaiensis sp. nov., and proposal of a cable bacteria taxonomy following the rules of the SeqCode.</title>
        <authorList>
            <person name="Plum-Jensen L.E."/>
            <person name="Schramm A."/>
            <person name="Marshall I.P.G."/>
        </authorList>
    </citation>
    <scope>NUCLEOTIDE SEQUENCE</scope>
    <source>
        <strain evidence="1">Rat1</strain>
    </source>
</reference>
<name>A0AAU8LZN1_9BACT</name>
<accession>A0AAU8LZN1</accession>
<protein>
    <submittedName>
        <fullName evidence="1">Uncharacterized protein</fullName>
    </submittedName>
</protein>
<evidence type="ECO:0000313" key="1">
    <source>
        <dbReference type="EMBL" id="XCN75041.1"/>
    </source>
</evidence>
<organism evidence="1">
    <name type="scientific">Candidatus Electrothrix aestuarii</name>
    <dbReference type="NCBI Taxonomy" id="3062594"/>
    <lineage>
        <taxon>Bacteria</taxon>
        <taxon>Pseudomonadati</taxon>
        <taxon>Thermodesulfobacteriota</taxon>
        <taxon>Desulfobulbia</taxon>
        <taxon>Desulfobulbales</taxon>
        <taxon>Desulfobulbaceae</taxon>
        <taxon>Candidatus Electrothrix</taxon>
    </lineage>
</organism>
<dbReference type="EMBL" id="CP159373">
    <property type="protein sequence ID" value="XCN75041.1"/>
    <property type="molecule type" value="Genomic_DNA"/>
</dbReference>